<dbReference type="InterPro" id="IPR038492">
    <property type="entry name" value="GBBH-like_N_sf"/>
</dbReference>
<dbReference type="InterPro" id="IPR003819">
    <property type="entry name" value="TauD/TfdA-like"/>
</dbReference>
<dbReference type="FunFam" id="3.60.130.10:FF:000001">
    <property type="entry name" value="Trimethyllysine dioxygenase, mitochondrial"/>
    <property type="match status" value="1"/>
</dbReference>
<sequence>MPPSPLEMYNKFPRRKCGGRAVRVIIIILSSVGTTESFQAKMTARFVGCALGQDFSSALARRRSGLMVSAIVNTLSKSSQARRAQPWLVPESSRSKTALWKASAKPYSTQSPQMLVTVPPQPLTKETPSPASGQNGFKTLTNVEVDTEKKQLLVSWEGGAASQAFPFVWLRDNCHCPDCFHPIALGRLPSAQVVNVDVVADSAELSADGTKLTVQWDDTHKSQFTTDWLRYYRFDKSPDDQLFNPKLSFFSADAFPKCFDFGELLADDRILYGWLSEVLKRGVAVVKNAPAEIGQLQKMGERVAFLRPTLFGVTSCVKSELKPSSLSYTSDGLATHIDYNYYMRQPGFGMLHCIEQAEGEGGESLISDGFKVALDLKEIDPEAFRLLTTYQFEYSEKGTDFFGRFYLHSRHPVIRLNERGDIEAISISNHTRDPMLRVPVDQVLPFYRALDIYFKMLQKPENLLKYKMQKGDILSFNNRRVLHGRNSFTLTENSVRCLEAGYLDWDEINSRLRVLAMKLENPANE</sequence>
<evidence type="ECO:0000256" key="3">
    <source>
        <dbReference type="ARBA" id="ARBA00005022"/>
    </source>
</evidence>
<feature type="domain" description="Gamma-butyrobetaine hydroxylase-like N-terminal" evidence="11">
    <location>
        <begin position="145"/>
        <end position="230"/>
    </location>
</feature>
<evidence type="ECO:0000256" key="7">
    <source>
        <dbReference type="ARBA" id="ARBA00022964"/>
    </source>
</evidence>
<evidence type="ECO:0000256" key="9">
    <source>
        <dbReference type="ARBA" id="ARBA00023004"/>
    </source>
</evidence>
<dbReference type="Pfam" id="PF06155">
    <property type="entry name" value="GBBH-like_N"/>
    <property type="match status" value="1"/>
</dbReference>
<evidence type="ECO:0000256" key="1">
    <source>
        <dbReference type="ARBA" id="ARBA00001954"/>
    </source>
</evidence>
<dbReference type="GO" id="GO:0046872">
    <property type="term" value="F:metal ion binding"/>
    <property type="evidence" value="ECO:0007669"/>
    <property type="project" value="UniProtKB-KW"/>
</dbReference>
<comment type="cofactor">
    <cofactor evidence="2">
        <name>L-ascorbate</name>
        <dbReference type="ChEBI" id="CHEBI:38290"/>
    </cofactor>
</comment>
<organism evidence="12 13">
    <name type="scientific">Acanthaster planci</name>
    <name type="common">Crown-of-thorns starfish</name>
    <dbReference type="NCBI Taxonomy" id="133434"/>
    <lineage>
        <taxon>Eukaryota</taxon>
        <taxon>Metazoa</taxon>
        <taxon>Echinodermata</taxon>
        <taxon>Eleutherozoa</taxon>
        <taxon>Asterozoa</taxon>
        <taxon>Asteroidea</taxon>
        <taxon>Valvatacea</taxon>
        <taxon>Valvatida</taxon>
        <taxon>Acanthasteridae</taxon>
        <taxon>Acanthaster</taxon>
    </lineage>
</organism>
<evidence type="ECO:0000313" key="12">
    <source>
        <dbReference type="Proteomes" id="UP000694845"/>
    </source>
</evidence>
<feature type="domain" description="TauD/TfdA-like" evidence="10">
    <location>
        <begin position="259"/>
        <end position="489"/>
    </location>
</feature>
<keyword evidence="12" id="KW-1185">Reference proteome</keyword>
<dbReference type="KEGG" id="aplc:110978498"/>
<evidence type="ECO:0000256" key="8">
    <source>
        <dbReference type="ARBA" id="ARBA00023002"/>
    </source>
</evidence>
<dbReference type="CDD" id="cd00250">
    <property type="entry name" value="CAS_like"/>
    <property type="match status" value="1"/>
</dbReference>
<evidence type="ECO:0000256" key="2">
    <source>
        <dbReference type="ARBA" id="ARBA00001961"/>
    </source>
</evidence>
<dbReference type="FunFam" id="3.30.2020.30:FF:000002">
    <property type="entry name" value="Putative gamma-butyrobetaine dioxygenase"/>
    <property type="match status" value="1"/>
</dbReference>
<gene>
    <name evidence="13" type="primary">LOC110978498</name>
</gene>
<comment type="cofactor">
    <cofactor evidence="1">
        <name>Fe(2+)</name>
        <dbReference type="ChEBI" id="CHEBI:29033"/>
    </cofactor>
</comment>
<evidence type="ECO:0000256" key="5">
    <source>
        <dbReference type="ARBA" id="ARBA00022723"/>
    </source>
</evidence>
<reference evidence="13" key="1">
    <citation type="submission" date="2025-08" db="UniProtKB">
        <authorList>
            <consortium name="RefSeq"/>
        </authorList>
    </citation>
    <scope>IDENTIFICATION</scope>
</reference>
<dbReference type="InterPro" id="IPR010376">
    <property type="entry name" value="GBBH-like_N"/>
</dbReference>
<keyword evidence="9" id="KW-0408">Iron</keyword>
<dbReference type="Pfam" id="PF02668">
    <property type="entry name" value="TauD"/>
    <property type="match status" value="1"/>
</dbReference>
<accession>A0A8B7YC24</accession>
<evidence type="ECO:0000256" key="4">
    <source>
        <dbReference type="ARBA" id="ARBA00008654"/>
    </source>
</evidence>
<dbReference type="InterPro" id="IPR050411">
    <property type="entry name" value="AlphaKG_dependent_hydroxylases"/>
</dbReference>
<evidence type="ECO:0000313" key="13">
    <source>
        <dbReference type="RefSeq" id="XP_022089236.1"/>
    </source>
</evidence>
<dbReference type="GeneID" id="110978498"/>
<keyword evidence="7" id="KW-0223">Dioxygenase</keyword>
<dbReference type="GO" id="GO:0045329">
    <property type="term" value="P:carnitine biosynthetic process"/>
    <property type="evidence" value="ECO:0007669"/>
    <property type="project" value="UniProtKB-UniPathway"/>
</dbReference>
<dbReference type="GO" id="GO:0008336">
    <property type="term" value="F:gamma-butyrobetaine dioxygenase activity"/>
    <property type="evidence" value="ECO:0007669"/>
    <property type="project" value="TreeGrafter"/>
</dbReference>
<keyword evidence="6" id="KW-0124">Carnitine biosynthesis</keyword>
<dbReference type="AlphaFoldDB" id="A0A8B7YC24"/>
<dbReference type="UniPathway" id="UPA00118"/>
<keyword evidence="5" id="KW-0479">Metal-binding</keyword>
<keyword evidence="8" id="KW-0560">Oxidoreductase</keyword>
<comment type="similarity">
    <text evidence="4">Belongs to the gamma-BBH/TMLD family.</text>
</comment>
<dbReference type="OrthoDB" id="406634at2759"/>
<dbReference type="RefSeq" id="XP_022089236.1">
    <property type="nucleotide sequence ID" value="XM_022233544.1"/>
</dbReference>
<dbReference type="SUPFAM" id="SSF51197">
    <property type="entry name" value="Clavaminate synthase-like"/>
    <property type="match status" value="1"/>
</dbReference>
<evidence type="ECO:0000256" key="6">
    <source>
        <dbReference type="ARBA" id="ARBA00022873"/>
    </source>
</evidence>
<proteinExistence type="inferred from homology"/>
<protein>
    <submittedName>
        <fullName evidence="13">Gamma-butyrobetaine dioxygenase-like isoform X1</fullName>
    </submittedName>
</protein>
<dbReference type="Proteomes" id="UP000694845">
    <property type="component" value="Unplaced"/>
</dbReference>
<dbReference type="Gene3D" id="3.60.130.10">
    <property type="entry name" value="Clavaminate synthase-like"/>
    <property type="match status" value="1"/>
</dbReference>
<dbReference type="InterPro" id="IPR042098">
    <property type="entry name" value="TauD-like_sf"/>
</dbReference>
<dbReference type="PANTHER" id="PTHR10696">
    <property type="entry name" value="GAMMA-BUTYROBETAINE HYDROXYLASE-RELATED"/>
    <property type="match status" value="1"/>
</dbReference>
<evidence type="ECO:0000259" key="11">
    <source>
        <dbReference type="Pfam" id="PF06155"/>
    </source>
</evidence>
<dbReference type="PANTHER" id="PTHR10696:SF33">
    <property type="entry name" value="GAMMA-BUTYROBETAINE DIOXYGENASE"/>
    <property type="match status" value="1"/>
</dbReference>
<evidence type="ECO:0000259" key="10">
    <source>
        <dbReference type="Pfam" id="PF02668"/>
    </source>
</evidence>
<comment type="pathway">
    <text evidence="3">Amine and polyamine biosynthesis; carnitine biosynthesis.</text>
</comment>
<name>A0A8B7YC24_ACAPL</name>
<dbReference type="GO" id="GO:0005739">
    <property type="term" value="C:mitochondrion"/>
    <property type="evidence" value="ECO:0007669"/>
    <property type="project" value="TreeGrafter"/>
</dbReference>
<dbReference type="Gene3D" id="3.30.2020.30">
    <property type="match status" value="1"/>
</dbReference>